<dbReference type="SUPFAM" id="SSF51261">
    <property type="entry name" value="Duplicated hybrid motif"/>
    <property type="match status" value="1"/>
</dbReference>
<dbReference type="Proteomes" id="UP000199702">
    <property type="component" value="Unassembled WGS sequence"/>
</dbReference>
<dbReference type="PANTHER" id="PTHR21666">
    <property type="entry name" value="PEPTIDASE-RELATED"/>
    <property type="match status" value="1"/>
</dbReference>
<dbReference type="GO" id="GO:0004222">
    <property type="term" value="F:metalloendopeptidase activity"/>
    <property type="evidence" value="ECO:0007669"/>
    <property type="project" value="TreeGrafter"/>
</dbReference>
<dbReference type="PANTHER" id="PTHR21666:SF289">
    <property type="entry name" value="L-ALA--D-GLU ENDOPEPTIDASE"/>
    <property type="match status" value="1"/>
</dbReference>
<dbReference type="InterPro" id="IPR011055">
    <property type="entry name" value="Dup_hybrid_motif"/>
</dbReference>
<dbReference type="Pfam" id="PF01551">
    <property type="entry name" value="Peptidase_M23"/>
    <property type="match status" value="1"/>
</dbReference>
<evidence type="ECO:0000313" key="4">
    <source>
        <dbReference type="Proteomes" id="UP000199702"/>
    </source>
</evidence>
<evidence type="ECO:0000313" key="3">
    <source>
        <dbReference type="EMBL" id="SEJ29625.1"/>
    </source>
</evidence>
<proteinExistence type="predicted"/>
<dbReference type="OrthoDB" id="9809488at2"/>
<name>A0A1H6XYH5_9FLAO</name>
<organism evidence="3 4">
    <name type="scientific">Flavobacterium terrigena</name>
    <dbReference type="NCBI Taxonomy" id="402734"/>
    <lineage>
        <taxon>Bacteria</taxon>
        <taxon>Pseudomonadati</taxon>
        <taxon>Bacteroidota</taxon>
        <taxon>Flavobacteriia</taxon>
        <taxon>Flavobacteriales</taxon>
        <taxon>Flavobacteriaceae</taxon>
        <taxon>Flavobacterium</taxon>
    </lineage>
</organism>
<protein>
    <submittedName>
        <fullName evidence="3">Peptidase family M23</fullName>
    </submittedName>
</protein>
<keyword evidence="4" id="KW-1185">Reference proteome</keyword>
<accession>A0A1H6XYH5</accession>
<dbReference type="STRING" id="402734.SAMN05660918_2880"/>
<dbReference type="EMBL" id="FNYA01000009">
    <property type="protein sequence ID" value="SEJ29625.1"/>
    <property type="molecule type" value="Genomic_DNA"/>
</dbReference>
<dbReference type="CDD" id="cd12797">
    <property type="entry name" value="M23_peptidase"/>
    <property type="match status" value="1"/>
</dbReference>
<feature type="domain" description="M23ase beta-sheet core" evidence="2">
    <location>
        <begin position="229"/>
        <end position="325"/>
    </location>
</feature>
<evidence type="ECO:0000259" key="2">
    <source>
        <dbReference type="Pfam" id="PF01551"/>
    </source>
</evidence>
<keyword evidence="1" id="KW-0732">Signal</keyword>
<evidence type="ECO:0000256" key="1">
    <source>
        <dbReference type="ARBA" id="ARBA00022729"/>
    </source>
</evidence>
<dbReference type="InterPro" id="IPR050570">
    <property type="entry name" value="Cell_wall_metabolism_enzyme"/>
</dbReference>
<dbReference type="Gene3D" id="2.70.70.10">
    <property type="entry name" value="Glucose Permease (Domain IIA)"/>
    <property type="match status" value="1"/>
</dbReference>
<gene>
    <name evidence="3" type="ORF">SAMN05660918_2880</name>
</gene>
<dbReference type="InterPro" id="IPR016047">
    <property type="entry name" value="M23ase_b-sheet_dom"/>
</dbReference>
<sequence length="365" mass="42073">MKSINHIKSNIFSILFFSLLSSFNVFGQKNIQIEPKPATIFIEQGSHKQIINFDFLVTHTSKDTLYLYKLSVSVFDADNNLLQTRFLDNNGTAPSIKTLSKRIWNGEETHLIFNPFSEFEITTPIKSLQYEWTFLNNADKEFVYKSTIYPEKYTQKNKLAFPLKGRTLVYDAHDHNSHHRRFDYTFTPIKNFGISTNFMRYAYDFVILDDENKQFKNKGETNEDYYSFGSQIYAVANGKVIYASNNHKDDKQFDVMKLKDNQLELYGNCIAIEHDDKSISIYGHLKENSLKVKVGDVVKTNQEIAQIGVSGSSFFPHLHFEVRNSISNIAEGLPSYFDNVLLLEGKLKRKLTPGLVETGNIIETK</sequence>
<reference evidence="4" key="1">
    <citation type="submission" date="2016-10" db="EMBL/GenBank/DDBJ databases">
        <authorList>
            <person name="Varghese N."/>
            <person name="Submissions S."/>
        </authorList>
    </citation>
    <scope>NUCLEOTIDE SEQUENCE [LARGE SCALE GENOMIC DNA]</scope>
    <source>
        <strain evidence="4">DSM 17934</strain>
    </source>
</reference>
<dbReference type="AlphaFoldDB" id="A0A1H6XYH5"/>
<dbReference type="RefSeq" id="WP_091315374.1">
    <property type="nucleotide sequence ID" value="NZ_CBCSJU010000009.1"/>
</dbReference>